<dbReference type="PANTHER" id="PTHR43031">
    <property type="entry name" value="FAD-DEPENDENT OXIDOREDUCTASE"/>
    <property type="match status" value="1"/>
</dbReference>
<dbReference type="Pfam" id="PF00581">
    <property type="entry name" value="Rhodanese"/>
    <property type="match status" value="3"/>
</dbReference>
<dbReference type="PROSITE" id="PS50206">
    <property type="entry name" value="RHODANESE_3"/>
    <property type="match status" value="3"/>
</dbReference>
<dbReference type="OrthoDB" id="9789585at2"/>
<protein>
    <submittedName>
        <fullName evidence="2">Rhodanese-related sulfurtransferase</fullName>
    </submittedName>
</protein>
<keyword evidence="2" id="KW-0808">Transferase</keyword>
<evidence type="ECO:0000313" key="2">
    <source>
        <dbReference type="EMBL" id="TCV98866.1"/>
    </source>
</evidence>
<dbReference type="EMBL" id="SMCR01000002">
    <property type="protein sequence ID" value="TCV98866.1"/>
    <property type="molecule type" value="Genomic_DNA"/>
</dbReference>
<feature type="domain" description="Rhodanese" evidence="1">
    <location>
        <begin position="278"/>
        <end position="359"/>
    </location>
</feature>
<dbReference type="GO" id="GO:0016740">
    <property type="term" value="F:transferase activity"/>
    <property type="evidence" value="ECO:0007669"/>
    <property type="project" value="UniProtKB-KW"/>
</dbReference>
<gene>
    <name evidence="2" type="ORF">EDC52_102189</name>
</gene>
<dbReference type="Gene3D" id="3.40.250.10">
    <property type="entry name" value="Rhodanese-like domain"/>
    <property type="match status" value="4"/>
</dbReference>
<dbReference type="InterPro" id="IPR036873">
    <property type="entry name" value="Rhodanese-like_dom_sf"/>
</dbReference>
<keyword evidence="3" id="KW-1185">Reference proteome</keyword>
<accession>A0A4R3Z1C1</accession>
<feature type="domain" description="Rhodanese" evidence="1">
    <location>
        <begin position="20"/>
        <end position="111"/>
    </location>
</feature>
<dbReference type="InterPro" id="IPR050229">
    <property type="entry name" value="GlpE_sulfurtransferase"/>
</dbReference>
<proteinExistence type="predicted"/>
<name>A0A4R3Z1C1_9GAMM</name>
<comment type="caution">
    <text evidence="2">The sequence shown here is derived from an EMBL/GenBank/DDBJ whole genome shotgun (WGS) entry which is preliminary data.</text>
</comment>
<dbReference type="RefSeq" id="WP_131864264.1">
    <property type="nucleotide sequence ID" value="NZ_SMCR01000002.1"/>
</dbReference>
<evidence type="ECO:0000259" key="1">
    <source>
        <dbReference type="PROSITE" id="PS50206"/>
    </source>
</evidence>
<dbReference type="AlphaFoldDB" id="A0A4R3Z1C1"/>
<dbReference type="Proteomes" id="UP000295719">
    <property type="component" value="Unassembled WGS sequence"/>
</dbReference>
<reference evidence="2 3" key="1">
    <citation type="submission" date="2019-03" db="EMBL/GenBank/DDBJ databases">
        <title>Genomic Encyclopedia of Type Strains, Phase IV (KMG-IV): sequencing the most valuable type-strain genomes for metagenomic binning, comparative biology and taxonomic classification.</title>
        <authorList>
            <person name="Goeker M."/>
        </authorList>
    </citation>
    <scope>NUCLEOTIDE SEQUENCE [LARGE SCALE GENOMIC DNA]</scope>
    <source>
        <strain evidence="2 3">DSM 19580</strain>
    </source>
</reference>
<sequence length="539" mass="59437">MAEADISLLNPLAIREALQDSEEIALIDIREAGEYGNGHALLALNLPWSELEVKALRLIPRRTARVVVQDADGGERARQAALRLRQLGYDNVHLAQGGLSAWRQAGYLLFQGVNVPSKAFSEWLELEAHTPSVSAERVYQWQQAGKPLLLLDGRTPAEFAQHHIPGAINCPNAELAGWLTGQDFPASLPVVVTCAGRTRGIIGAQTLIDAGVAQPVYALAGGTQAWRIAGLPMEQNGPEALPLTSPDTQPLPKVFSRLETQSIPVIDNIQLDQWQADPHRTTYLFDVRSREEYLSGSLPGAIWVPGGQLIQMIDEYAGTRAARVVLFDPLGTRAQFAAWWLYQLGWSVSRYQGHRRLDIPRSVAGNLSAIFADIATLDADEARSLYTPQVQLLSADRSKNYLQQHVQGARWVNRAQLWQAVDGLSADKPVWIFAAQTELAWAVAWDLATRFGIKATVVAGEPSAWQHAGWPLSDRSSLSDDQRIDFLFWLHDRHSGNLQASRDYLAWEASLPEWAVHDGLHGFRRLTINQAAAQPGVGV</sequence>
<evidence type="ECO:0000313" key="3">
    <source>
        <dbReference type="Proteomes" id="UP000295719"/>
    </source>
</evidence>
<dbReference type="PANTHER" id="PTHR43031:SF1">
    <property type="entry name" value="PYRIDINE NUCLEOTIDE-DISULPHIDE OXIDOREDUCTASE"/>
    <property type="match status" value="1"/>
</dbReference>
<dbReference type="SUPFAM" id="SSF52821">
    <property type="entry name" value="Rhodanese/Cell cycle control phosphatase"/>
    <property type="match status" value="4"/>
</dbReference>
<dbReference type="InterPro" id="IPR001763">
    <property type="entry name" value="Rhodanese-like_dom"/>
</dbReference>
<organism evidence="2 3">
    <name type="scientific">Biostraticola tofi</name>
    <dbReference type="NCBI Taxonomy" id="466109"/>
    <lineage>
        <taxon>Bacteria</taxon>
        <taxon>Pseudomonadati</taxon>
        <taxon>Pseudomonadota</taxon>
        <taxon>Gammaproteobacteria</taxon>
        <taxon>Enterobacterales</taxon>
        <taxon>Bruguierivoracaceae</taxon>
        <taxon>Biostraticola</taxon>
    </lineage>
</organism>
<dbReference type="SMART" id="SM00450">
    <property type="entry name" value="RHOD"/>
    <property type="match status" value="3"/>
</dbReference>
<feature type="domain" description="Rhodanese" evidence="1">
    <location>
        <begin position="144"/>
        <end position="235"/>
    </location>
</feature>